<name>A0A6S6Y1Z7_9PROT</name>
<evidence type="ECO:0008006" key="3">
    <source>
        <dbReference type="Google" id="ProtNLM"/>
    </source>
</evidence>
<dbReference type="PANTHER" id="PTHR21192:SF2">
    <property type="entry name" value="NADH DEHYDROGENASE [UBIQUINONE] 1 ALPHA SUBCOMPLEX ASSEMBLY FACTOR 3"/>
    <property type="match status" value="1"/>
</dbReference>
<dbReference type="CDD" id="cd05560">
    <property type="entry name" value="Xcc1710_like"/>
    <property type="match status" value="1"/>
</dbReference>
<dbReference type="RefSeq" id="WP_145769207.1">
    <property type="nucleotide sequence ID" value="NZ_LR778301.1"/>
</dbReference>
<evidence type="ECO:0000313" key="1">
    <source>
        <dbReference type="EMBL" id="CAB1369224.1"/>
    </source>
</evidence>
<organism evidence="1 2">
    <name type="scientific">Denitratisoma oestradiolicum</name>
    <dbReference type="NCBI Taxonomy" id="311182"/>
    <lineage>
        <taxon>Bacteria</taxon>
        <taxon>Pseudomonadati</taxon>
        <taxon>Pseudomonadota</taxon>
        <taxon>Betaproteobacteria</taxon>
        <taxon>Nitrosomonadales</taxon>
        <taxon>Sterolibacteriaceae</taxon>
        <taxon>Denitratisoma</taxon>
    </lineage>
</organism>
<dbReference type="InterPro" id="IPR036748">
    <property type="entry name" value="MTH938-like_sf"/>
</dbReference>
<accession>A0A6S6Y1Z7</accession>
<protein>
    <recommendedName>
        <fullName evidence="3">Xcc1710-like domain-containing protein</fullName>
    </recommendedName>
</protein>
<dbReference type="AlphaFoldDB" id="A0A6S6Y1Z7"/>
<dbReference type="EMBL" id="LR778301">
    <property type="protein sequence ID" value="CAB1369224.1"/>
    <property type="molecule type" value="Genomic_DNA"/>
</dbReference>
<dbReference type="Gene3D" id="3.40.1230.10">
    <property type="entry name" value="MTH938-like"/>
    <property type="match status" value="1"/>
</dbReference>
<dbReference type="Proteomes" id="UP000515733">
    <property type="component" value="Chromosome"/>
</dbReference>
<dbReference type="Pfam" id="PF04430">
    <property type="entry name" value="DUF498"/>
    <property type="match status" value="1"/>
</dbReference>
<dbReference type="SUPFAM" id="SSF64076">
    <property type="entry name" value="MTH938-like"/>
    <property type="match status" value="1"/>
</dbReference>
<dbReference type="InterPro" id="IPR007523">
    <property type="entry name" value="NDUFAF3/AAMDC"/>
</dbReference>
<reference evidence="1 2" key="1">
    <citation type="submission" date="2020-03" db="EMBL/GenBank/DDBJ databases">
        <authorList>
            <consortium name="Genoscope - CEA"/>
            <person name="William W."/>
        </authorList>
    </citation>
    <scope>NUCLEOTIDE SEQUENCE [LARGE SCALE GENOMIC DNA]</scope>
    <source>
        <strain evidence="2">DSM 16959</strain>
    </source>
</reference>
<evidence type="ECO:0000313" key="2">
    <source>
        <dbReference type="Proteomes" id="UP000515733"/>
    </source>
</evidence>
<dbReference type="OrthoDB" id="9800373at2"/>
<dbReference type="KEGG" id="doe:DENOEST_2059"/>
<dbReference type="PANTHER" id="PTHR21192">
    <property type="entry name" value="NUCLEAR PROTEIN E3-3"/>
    <property type="match status" value="1"/>
</dbReference>
<sequence length="127" mass="13957">MKLHPKITVGQYAITGQGPGYVSVNGRRLEHSLIITPLQLDDTWPVARPEDLQTEHLLPLLDFQCDVVLLGTGLRQRFPSPALLRPLIEARIGVEVMDTAAACRTYHILTSEGRAVVAALIVEKPTP</sequence>
<keyword evidence="2" id="KW-1185">Reference proteome</keyword>
<proteinExistence type="predicted"/>
<gene>
    <name evidence="1" type="ORF">DENOEST_2059</name>
</gene>